<evidence type="ECO:0000313" key="9">
    <source>
        <dbReference type="EMBL" id="GGJ00041.1"/>
    </source>
</evidence>
<feature type="transmembrane region" description="Helical" evidence="7">
    <location>
        <begin position="252"/>
        <end position="274"/>
    </location>
</feature>
<reference evidence="9" key="1">
    <citation type="journal article" date="2014" name="Int. J. Syst. Evol. Microbiol.">
        <title>Complete genome sequence of Corynebacterium casei LMG S-19264T (=DSM 44701T), isolated from a smear-ripened cheese.</title>
        <authorList>
            <consortium name="US DOE Joint Genome Institute (JGI-PGF)"/>
            <person name="Walter F."/>
            <person name="Albersmeier A."/>
            <person name="Kalinowski J."/>
            <person name="Ruckert C."/>
        </authorList>
    </citation>
    <scope>NUCLEOTIDE SEQUENCE</scope>
    <source>
        <strain evidence="9">JCM 14359</strain>
    </source>
</reference>
<keyword evidence="10" id="KW-1185">Reference proteome</keyword>
<proteinExistence type="inferred from homology"/>
<dbReference type="GO" id="GO:0055085">
    <property type="term" value="P:transmembrane transport"/>
    <property type="evidence" value="ECO:0007669"/>
    <property type="project" value="InterPro"/>
</dbReference>
<dbReference type="OrthoDB" id="44105at2157"/>
<organism evidence="9 10">
    <name type="scientific">Halobellus salinus</name>
    <dbReference type="NCBI Taxonomy" id="931585"/>
    <lineage>
        <taxon>Archaea</taxon>
        <taxon>Methanobacteriati</taxon>
        <taxon>Methanobacteriota</taxon>
        <taxon>Stenosarchaea group</taxon>
        <taxon>Halobacteria</taxon>
        <taxon>Halobacteriales</taxon>
        <taxon>Haloferacaceae</taxon>
        <taxon>Halobellus</taxon>
    </lineage>
</organism>
<protein>
    <submittedName>
        <fullName evidence="9">Peptide ABC transporter permease</fullName>
    </submittedName>
</protein>
<dbReference type="GO" id="GO:0005886">
    <property type="term" value="C:plasma membrane"/>
    <property type="evidence" value="ECO:0007669"/>
    <property type="project" value="UniProtKB-SubCell"/>
</dbReference>
<dbReference type="InterPro" id="IPR035906">
    <property type="entry name" value="MetI-like_sf"/>
</dbReference>
<comment type="caution">
    <text evidence="9">The sequence shown here is derived from an EMBL/GenBank/DDBJ whole genome shotgun (WGS) entry which is preliminary data.</text>
</comment>
<evidence type="ECO:0000256" key="1">
    <source>
        <dbReference type="ARBA" id="ARBA00004651"/>
    </source>
</evidence>
<feature type="transmembrane region" description="Helical" evidence="7">
    <location>
        <begin position="12"/>
        <end position="31"/>
    </location>
</feature>
<evidence type="ECO:0000256" key="3">
    <source>
        <dbReference type="ARBA" id="ARBA00022475"/>
    </source>
</evidence>
<evidence type="ECO:0000259" key="8">
    <source>
        <dbReference type="PROSITE" id="PS50928"/>
    </source>
</evidence>
<evidence type="ECO:0000313" key="10">
    <source>
        <dbReference type="Proteomes" id="UP000653099"/>
    </source>
</evidence>
<name>A0A830E7Q7_9EURY</name>
<keyword evidence="6 7" id="KW-0472">Membrane</keyword>
<evidence type="ECO:0000256" key="4">
    <source>
        <dbReference type="ARBA" id="ARBA00022692"/>
    </source>
</evidence>
<keyword evidence="5 7" id="KW-1133">Transmembrane helix</keyword>
<feature type="transmembrane region" description="Helical" evidence="7">
    <location>
        <begin position="294"/>
        <end position="313"/>
    </location>
</feature>
<dbReference type="PROSITE" id="PS50928">
    <property type="entry name" value="ABC_TM1"/>
    <property type="match status" value="1"/>
</dbReference>
<dbReference type="InterPro" id="IPR000515">
    <property type="entry name" value="MetI-like"/>
</dbReference>
<dbReference type="Pfam" id="PF19300">
    <property type="entry name" value="BPD_transp_1_N"/>
    <property type="match status" value="1"/>
</dbReference>
<evidence type="ECO:0000256" key="5">
    <source>
        <dbReference type="ARBA" id="ARBA00022989"/>
    </source>
</evidence>
<accession>A0A830E7Q7</accession>
<dbReference type="AlphaFoldDB" id="A0A830E7Q7"/>
<keyword evidence="4 7" id="KW-0812">Transmembrane</keyword>
<dbReference type="Gene3D" id="1.10.3720.10">
    <property type="entry name" value="MetI-like"/>
    <property type="match status" value="1"/>
</dbReference>
<keyword evidence="2 7" id="KW-0813">Transport</keyword>
<dbReference type="PANTHER" id="PTHR43163">
    <property type="entry name" value="DIPEPTIDE TRANSPORT SYSTEM PERMEASE PROTEIN DPPB-RELATED"/>
    <property type="match status" value="1"/>
</dbReference>
<evidence type="ECO:0000256" key="6">
    <source>
        <dbReference type="ARBA" id="ARBA00023136"/>
    </source>
</evidence>
<comment type="similarity">
    <text evidence="7">Belongs to the binding-protein-dependent transport system permease family.</text>
</comment>
<comment type="subcellular location">
    <subcellularLocation>
        <location evidence="1 7">Cell membrane</location>
        <topology evidence="1 7">Multi-pass membrane protein</topology>
    </subcellularLocation>
</comment>
<dbReference type="EMBL" id="BMOC01000003">
    <property type="protein sequence ID" value="GGJ00041.1"/>
    <property type="molecule type" value="Genomic_DNA"/>
</dbReference>
<dbReference type="Pfam" id="PF00528">
    <property type="entry name" value="BPD_transp_1"/>
    <property type="match status" value="1"/>
</dbReference>
<reference evidence="9" key="2">
    <citation type="submission" date="2020-09" db="EMBL/GenBank/DDBJ databases">
        <authorList>
            <person name="Sun Q."/>
            <person name="Ohkuma M."/>
        </authorList>
    </citation>
    <scope>NUCLEOTIDE SEQUENCE</scope>
    <source>
        <strain evidence="9">JCM 14359</strain>
    </source>
</reference>
<keyword evidence="3" id="KW-1003">Cell membrane</keyword>
<dbReference type="PANTHER" id="PTHR43163:SF6">
    <property type="entry name" value="DIPEPTIDE TRANSPORT SYSTEM PERMEASE PROTEIN DPPB-RELATED"/>
    <property type="match status" value="1"/>
</dbReference>
<dbReference type="RefSeq" id="WP_188786044.1">
    <property type="nucleotide sequence ID" value="NZ_BMOC01000003.1"/>
</dbReference>
<feature type="transmembrane region" description="Helical" evidence="7">
    <location>
        <begin position="137"/>
        <end position="159"/>
    </location>
</feature>
<dbReference type="SUPFAM" id="SSF161098">
    <property type="entry name" value="MetI-like"/>
    <property type="match status" value="1"/>
</dbReference>
<feature type="domain" description="ABC transmembrane type-1" evidence="8">
    <location>
        <begin position="99"/>
        <end position="313"/>
    </location>
</feature>
<dbReference type="CDD" id="cd06261">
    <property type="entry name" value="TM_PBP2"/>
    <property type="match status" value="1"/>
</dbReference>
<feature type="transmembrane region" description="Helical" evidence="7">
    <location>
        <begin position="103"/>
        <end position="125"/>
    </location>
</feature>
<sequence length="328" mass="35931">MNQERLRYLLKRAGLSLFSLWVVATALFFAFRLLPGDPTTSVIAPQMSASARAELASQYGLNEPLSVQYLLYMENLLTGNLGVSFQFNQPVSSLIVPKLVNTLALTATAVILAYLIGSLVGAYLASRRDTSVDIYGTAVVLMMYAAPVFWTGLLAIMVFSFRLDWVPSGGIHSVTFVADSFWGGYLSVDFLHHLVLPLVVTTLYFLSVPALTMRNNMIDTLDEDFIQLSRAAGLSDFSILYRHAARNALLPVLHYAAVSLGFAFGGSVVIETVFSWPGLGQMMFNATLAQDFPLAQSTFFLLAAIIIFMNFLADALSVYVDPRTSATE</sequence>
<dbReference type="Proteomes" id="UP000653099">
    <property type="component" value="Unassembled WGS sequence"/>
</dbReference>
<evidence type="ECO:0000256" key="2">
    <source>
        <dbReference type="ARBA" id="ARBA00022448"/>
    </source>
</evidence>
<feature type="transmembrane region" description="Helical" evidence="7">
    <location>
        <begin position="190"/>
        <end position="211"/>
    </location>
</feature>
<gene>
    <name evidence="9" type="ORF">GCM10008995_07370</name>
</gene>
<evidence type="ECO:0000256" key="7">
    <source>
        <dbReference type="RuleBase" id="RU363032"/>
    </source>
</evidence>
<dbReference type="InterPro" id="IPR045621">
    <property type="entry name" value="BPD_transp_1_N"/>
</dbReference>